<dbReference type="Pfam" id="PF14253">
    <property type="entry name" value="AbiH"/>
    <property type="match status" value="1"/>
</dbReference>
<dbReference type="OrthoDB" id="5903604at2"/>
<evidence type="ECO:0000313" key="1">
    <source>
        <dbReference type="EMBL" id="SHL09837.1"/>
    </source>
</evidence>
<gene>
    <name evidence="1" type="ORF">SAMN05216463_12246</name>
</gene>
<name>A0A1M6XV23_XYLRU</name>
<evidence type="ECO:0000313" key="2">
    <source>
        <dbReference type="Proteomes" id="UP000184130"/>
    </source>
</evidence>
<organism evidence="1 2">
    <name type="scientific">Xylanibacter ruminicola</name>
    <name type="common">Prevotella ruminicola</name>
    <dbReference type="NCBI Taxonomy" id="839"/>
    <lineage>
        <taxon>Bacteria</taxon>
        <taxon>Pseudomonadati</taxon>
        <taxon>Bacteroidota</taxon>
        <taxon>Bacteroidia</taxon>
        <taxon>Bacteroidales</taxon>
        <taxon>Prevotellaceae</taxon>
        <taxon>Xylanibacter</taxon>
    </lineage>
</organism>
<dbReference type="InterPro" id="IPR025935">
    <property type="entry name" value="AbiH"/>
</dbReference>
<dbReference type="AlphaFoldDB" id="A0A1M6XV23"/>
<accession>A0A1M6XV23</accession>
<dbReference type="EMBL" id="FRBD01000022">
    <property type="protein sequence ID" value="SHL09837.1"/>
    <property type="molecule type" value="Genomic_DNA"/>
</dbReference>
<reference evidence="1 2" key="1">
    <citation type="submission" date="2016-11" db="EMBL/GenBank/DDBJ databases">
        <authorList>
            <person name="Jaros S."/>
            <person name="Januszkiewicz K."/>
            <person name="Wedrychowicz H."/>
        </authorList>
    </citation>
    <scope>NUCLEOTIDE SEQUENCE [LARGE SCALE GENOMIC DNA]</scope>
    <source>
        <strain evidence="1 2">KHT3</strain>
    </source>
</reference>
<proteinExistence type="predicted"/>
<dbReference type="RefSeq" id="WP_081373266.1">
    <property type="nucleotide sequence ID" value="NZ_FRBD01000022.1"/>
</dbReference>
<protein>
    <submittedName>
        <fullName evidence="1">Bacteriophage abortive infection AbiH</fullName>
    </submittedName>
</protein>
<sequence>MKRITIIIGNGFDLSLELKTKYSDFIKSSVFTERQRYNKLCNFASQSRKCNDPYL</sequence>
<dbReference type="Proteomes" id="UP000184130">
    <property type="component" value="Unassembled WGS sequence"/>
</dbReference>